<feature type="transmembrane region" description="Helical" evidence="1">
    <location>
        <begin position="12"/>
        <end position="30"/>
    </location>
</feature>
<dbReference type="PANTHER" id="PTHR37804:SF1">
    <property type="entry name" value="CDAA REGULATORY PROTEIN CDAR"/>
    <property type="match status" value="1"/>
</dbReference>
<protein>
    <recommendedName>
        <fullName evidence="6">YbbR-like domain-containing protein</fullName>
    </recommendedName>
</protein>
<keyword evidence="5" id="KW-1185">Reference proteome</keyword>
<sequence length="308" mass="35037">MKKKLKLLGSEKFIGISFCILLAFLTWLSIKLSNKYTERITLNVHYANLPLESFLTPNSTQTIDAVIEGSGFSLLNYNLSKKNITLDINQLSHIGNDNYLLSKSTLNLIDYNVMPDVSLKNIYPDTLKIGFQKLAHKKVPVIIKMPIETQTEYQVSEIVITPSAVTLHGLSADLDSITGLYLNLPPKINVKKSFTEKISLKNTKKLHYDIKQIQIKTDVIRVSEQEMVKSVEILHAPTNKKIHFFPNKVKIIVSGDINILQSLEETDVVIIADYVKHQENWIPLEVYKAPKGTRITFDTKKIEFLIQK</sequence>
<dbReference type="EMBL" id="BQKB01000062">
    <property type="protein sequence ID" value="GJM54155.1"/>
    <property type="molecule type" value="Genomic_DNA"/>
</dbReference>
<dbReference type="PANTHER" id="PTHR37804">
    <property type="entry name" value="CDAA REGULATORY PROTEIN CDAR"/>
    <property type="match status" value="1"/>
</dbReference>
<dbReference type="RefSeq" id="WP_264846906.1">
    <property type="nucleotide sequence ID" value="NZ_BPMA01000036.1"/>
</dbReference>
<gene>
    <name evidence="2" type="ORF">RCZ15_09280</name>
    <name evidence="3" type="ORF">RCZ16_24710</name>
</gene>
<comment type="caution">
    <text evidence="2">The sequence shown here is derived from an EMBL/GenBank/DDBJ whole genome shotgun (WGS) entry which is preliminary data.</text>
</comment>
<dbReference type="Proteomes" id="UP001207736">
    <property type="component" value="Unassembled WGS sequence"/>
</dbReference>
<evidence type="ECO:0000313" key="2">
    <source>
        <dbReference type="EMBL" id="GJM49953.1"/>
    </source>
</evidence>
<keyword evidence="1" id="KW-0472">Membrane</keyword>
<reference evidence="2 5" key="1">
    <citation type="submission" date="2021-11" db="EMBL/GenBank/DDBJ databases">
        <title>Draft genome sequence of Capnocytophaga sp. strain KC07075 isolated from cat oral cavity.</title>
        <authorList>
            <person name="Suzuki M."/>
            <person name="Imaoka K."/>
            <person name="Kimura M."/>
            <person name="Morikawa S."/>
            <person name="Maeda K."/>
        </authorList>
    </citation>
    <scope>NUCLEOTIDE SEQUENCE</scope>
    <source>
        <strain evidence="2">KC07075</strain>
        <strain evidence="3 5">KC07079</strain>
    </source>
</reference>
<dbReference type="AlphaFoldDB" id="A0AAV5AY56"/>
<dbReference type="Proteomes" id="UP001208692">
    <property type="component" value="Unassembled WGS sequence"/>
</dbReference>
<dbReference type="InterPro" id="IPR053154">
    <property type="entry name" value="c-di-AMP_regulator"/>
</dbReference>
<organism evidence="2 4">
    <name type="scientific">Capnocytophaga catalasegens</name>
    <dbReference type="NCBI Taxonomy" id="1004260"/>
    <lineage>
        <taxon>Bacteria</taxon>
        <taxon>Pseudomonadati</taxon>
        <taxon>Bacteroidota</taxon>
        <taxon>Flavobacteriia</taxon>
        <taxon>Flavobacteriales</taxon>
        <taxon>Flavobacteriaceae</taxon>
        <taxon>Capnocytophaga</taxon>
    </lineage>
</organism>
<keyword evidence="1" id="KW-1133">Transmembrane helix</keyword>
<proteinExistence type="predicted"/>
<evidence type="ECO:0000313" key="3">
    <source>
        <dbReference type="EMBL" id="GJM54155.1"/>
    </source>
</evidence>
<name>A0AAV5AY56_9FLAO</name>
<keyword evidence="1" id="KW-0812">Transmembrane</keyword>
<dbReference type="EMBL" id="BQKA01000017">
    <property type="protein sequence ID" value="GJM49953.1"/>
    <property type="molecule type" value="Genomic_DNA"/>
</dbReference>
<evidence type="ECO:0008006" key="6">
    <source>
        <dbReference type="Google" id="ProtNLM"/>
    </source>
</evidence>
<evidence type="ECO:0000313" key="4">
    <source>
        <dbReference type="Proteomes" id="UP001207736"/>
    </source>
</evidence>
<evidence type="ECO:0000256" key="1">
    <source>
        <dbReference type="SAM" id="Phobius"/>
    </source>
</evidence>
<evidence type="ECO:0000313" key="5">
    <source>
        <dbReference type="Proteomes" id="UP001208692"/>
    </source>
</evidence>
<accession>A0AAV5AY56</accession>